<accession>A0A103YLP3</accession>
<dbReference type="EMBL" id="LEKV01000194">
    <property type="protein sequence ID" value="KVI11397.1"/>
    <property type="molecule type" value="Genomic_DNA"/>
</dbReference>
<dbReference type="Proteomes" id="UP000243975">
    <property type="component" value="Unassembled WGS sequence"/>
</dbReference>
<evidence type="ECO:0000313" key="2">
    <source>
        <dbReference type="EMBL" id="KVI11397.1"/>
    </source>
</evidence>
<feature type="region of interest" description="Disordered" evidence="1">
    <location>
        <begin position="1"/>
        <end position="29"/>
    </location>
</feature>
<feature type="compositionally biased region" description="Basic and acidic residues" evidence="1">
    <location>
        <begin position="18"/>
        <end position="29"/>
    </location>
</feature>
<dbReference type="AlphaFoldDB" id="A0A103YLP3"/>
<keyword evidence="3" id="KW-1185">Reference proteome</keyword>
<comment type="caution">
    <text evidence="2">The sequence shown here is derived from an EMBL/GenBank/DDBJ whole genome shotgun (WGS) entry which is preliminary data.</text>
</comment>
<evidence type="ECO:0000256" key="1">
    <source>
        <dbReference type="SAM" id="MobiDB-lite"/>
    </source>
</evidence>
<organism evidence="2 3">
    <name type="scientific">Cynara cardunculus var. scolymus</name>
    <name type="common">Globe artichoke</name>
    <name type="synonym">Cynara scolymus</name>
    <dbReference type="NCBI Taxonomy" id="59895"/>
    <lineage>
        <taxon>Eukaryota</taxon>
        <taxon>Viridiplantae</taxon>
        <taxon>Streptophyta</taxon>
        <taxon>Embryophyta</taxon>
        <taxon>Tracheophyta</taxon>
        <taxon>Spermatophyta</taxon>
        <taxon>Magnoliopsida</taxon>
        <taxon>eudicotyledons</taxon>
        <taxon>Gunneridae</taxon>
        <taxon>Pentapetalae</taxon>
        <taxon>asterids</taxon>
        <taxon>campanulids</taxon>
        <taxon>Asterales</taxon>
        <taxon>Asteraceae</taxon>
        <taxon>Carduoideae</taxon>
        <taxon>Cardueae</taxon>
        <taxon>Carduinae</taxon>
        <taxon>Cynara</taxon>
    </lineage>
</organism>
<sequence length="29" mass="3379">MALQVHHRKMKGWGEGYIEGKRNKDRGPV</sequence>
<evidence type="ECO:0000313" key="3">
    <source>
        <dbReference type="Proteomes" id="UP000243975"/>
    </source>
</evidence>
<proteinExistence type="predicted"/>
<protein>
    <submittedName>
        <fullName evidence="2">Uncharacterized protein</fullName>
    </submittedName>
</protein>
<reference evidence="2 3" key="1">
    <citation type="journal article" date="2016" name="Sci. Rep.">
        <title>The genome sequence of the outbreeding globe artichoke constructed de novo incorporating a phase-aware low-pass sequencing strategy of F1 progeny.</title>
        <authorList>
            <person name="Scaglione D."/>
            <person name="Reyes-Chin-Wo S."/>
            <person name="Acquadro A."/>
            <person name="Froenicke L."/>
            <person name="Portis E."/>
            <person name="Beitel C."/>
            <person name="Tirone M."/>
            <person name="Mauro R."/>
            <person name="Lo Monaco A."/>
            <person name="Mauromicale G."/>
            <person name="Faccioli P."/>
            <person name="Cattivelli L."/>
            <person name="Rieseberg L."/>
            <person name="Michelmore R."/>
            <person name="Lanteri S."/>
        </authorList>
    </citation>
    <scope>NUCLEOTIDE SEQUENCE [LARGE SCALE GENOMIC DNA]</scope>
    <source>
        <strain evidence="2">2C</strain>
    </source>
</reference>
<feature type="compositionally biased region" description="Basic residues" evidence="1">
    <location>
        <begin position="1"/>
        <end position="11"/>
    </location>
</feature>
<dbReference type="Gramene" id="KVI11397">
    <property type="protein sequence ID" value="KVI11397"/>
    <property type="gene ID" value="Ccrd_010193"/>
</dbReference>
<gene>
    <name evidence="2" type="ORF">Ccrd_010193</name>
</gene>
<name>A0A103YLP3_CYNCS</name>